<comment type="caution">
    <text evidence="2">The sequence shown here is derived from an EMBL/GenBank/DDBJ whole genome shotgun (WGS) entry which is preliminary data.</text>
</comment>
<accession>A0A1F2WKB6</accession>
<dbReference type="SUPFAM" id="SSF89550">
    <property type="entry name" value="PHP domain-like"/>
    <property type="match status" value="1"/>
</dbReference>
<sequence length="210" mass="23349">MIIDMHIHTNLGSICSQLGPDELLQRVRELQIDAICVTDHHSHRGADKMIEYARGSGYPIFRGVEIYTNLGDMLVFGLKRETRYHLTTFDELIEMAEEDGAVIIPSHPCRGWDPKHAHEHSFPQGLLGHIAAIETHNGANKARSNDLAQAVAREFSLNGTGGSDAHSLWQVGKCVTVFENDISSQEELLAELREGNYEAAYLEDLSNSRG</sequence>
<dbReference type="EMBL" id="MELK01000035">
    <property type="protein sequence ID" value="OFW57282.1"/>
    <property type="molecule type" value="Genomic_DNA"/>
</dbReference>
<evidence type="ECO:0000313" key="3">
    <source>
        <dbReference type="Proteomes" id="UP000177876"/>
    </source>
</evidence>
<gene>
    <name evidence="2" type="ORF">A2Y75_07580</name>
</gene>
<protein>
    <recommendedName>
        <fullName evidence="1">Polymerase/histidinol phosphatase N-terminal domain-containing protein</fullName>
    </recommendedName>
</protein>
<dbReference type="Pfam" id="PF02811">
    <property type="entry name" value="PHP"/>
    <property type="match status" value="1"/>
</dbReference>
<dbReference type="Pfam" id="PF13263">
    <property type="entry name" value="PHP_C"/>
    <property type="match status" value="1"/>
</dbReference>
<dbReference type="Proteomes" id="UP000177876">
    <property type="component" value="Unassembled WGS sequence"/>
</dbReference>
<organism evidence="2 3">
    <name type="scientific">Candidatus Solincola sediminis</name>
    <dbReference type="NCBI Taxonomy" id="1797199"/>
    <lineage>
        <taxon>Bacteria</taxon>
        <taxon>Bacillati</taxon>
        <taxon>Actinomycetota</taxon>
        <taxon>Candidatus Geothermincolia</taxon>
        <taxon>Candidatus Geothermincolales</taxon>
        <taxon>Candidatus Geothermincolaceae</taxon>
        <taxon>Candidatus Solincola</taxon>
    </lineage>
</organism>
<dbReference type="GO" id="GO:0035312">
    <property type="term" value="F:5'-3' DNA exonuclease activity"/>
    <property type="evidence" value="ECO:0007669"/>
    <property type="project" value="TreeGrafter"/>
</dbReference>
<dbReference type="SMART" id="SM00481">
    <property type="entry name" value="POLIIIAc"/>
    <property type="match status" value="1"/>
</dbReference>
<dbReference type="AlphaFoldDB" id="A0A1F2WKB6"/>
<dbReference type="STRING" id="1797197.A2Y75_07580"/>
<dbReference type="InterPro" id="IPR004013">
    <property type="entry name" value="PHP_dom"/>
</dbReference>
<evidence type="ECO:0000259" key="1">
    <source>
        <dbReference type="SMART" id="SM00481"/>
    </source>
</evidence>
<proteinExistence type="predicted"/>
<dbReference type="GO" id="GO:0004534">
    <property type="term" value="F:5'-3' RNA exonuclease activity"/>
    <property type="evidence" value="ECO:0007669"/>
    <property type="project" value="TreeGrafter"/>
</dbReference>
<dbReference type="Gene3D" id="3.20.20.140">
    <property type="entry name" value="Metal-dependent hydrolases"/>
    <property type="match status" value="1"/>
</dbReference>
<dbReference type="InterPro" id="IPR016195">
    <property type="entry name" value="Pol/histidinol_Pase-like"/>
</dbReference>
<name>A0A1F2WKB6_9ACTN</name>
<feature type="domain" description="Polymerase/histidinol phosphatase N-terminal" evidence="1">
    <location>
        <begin position="3"/>
        <end position="70"/>
    </location>
</feature>
<evidence type="ECO:0000313" key="2">
    <source>
        <dbReference type="EMBL" id="OFW57282.1"/>
    </source>
</evidence>
<dbReference type="InterPro" id="IPR003141">
    <property type="entry name" value="Pol/His_phosphatase_N"/>
</dbReference>
<dbReference type="CDD" id="cd07432">
    <property type="entry name" value="PHP_HisPPase"/>
    <property type="match status" value="1"/>
</dbReference>
<reference evidence="2 3" key="1">
    <citation type="journal article" date="2016" name="Nat. Commun.">
        <title>Thousands of microbial genomes shed light on interconnected biogeochemical processes in an aquifer system.</title>
        <authorList>
            <person name="Anantharaman K."/>
            <person name="Brown C.T."/>
            <person name="Hug L.A."/>
            <person name="Sharon I."/>
            <person name="Castelle C.J."/>
            <person name="Probst A.J."/>
            <person name="Thomas B.C."/>
            <person name="Singh A."/>
            <person name="Wilkins M.J."/>
            <person name="Karaoz U."/>
            <person name="Brodie E.L."/>
            <person name="Williams K.H."/>
            <person name="Hubbard S.S."/>
            <person name="Banfield J.F."/>
        </authorList>
    </citation>
    <scope>NUCLEOTIDE SEQUENCE [LARGE SCALE GENOMIC DNA]</scope>
</reference>
<dbReference type="PANTHER" id="PTHR42924:SF3">
    <property type="entry name" value="POLYMERASE_HISTIDINOL PHOSPHATASE N-TERMINAL DOMAIN-CONTAINING PROTEIN"/>
    <property type="match status" value="1"/>
</dbReference>
<dbReference type="InterPro" id="IPR052018">
    <property type="entry name" value="PHP_domain"/>
</dbReference>
<dbReference type="PANTHER" id="PTHR42924">
    <property type="entry name" value="EXONUCLEASE"/>
    <property type="match status" value="1"/>
</dbReference>